<evidence type="ECO:0000313" key="3">
    <source>
        <dbReference type="Proteomes" id="UP001523369"/>
    </source>
</evidence>
<dbReference type="RefSeq" id="WP_253236854.1">
    <property type="nucleotide sequence ID" value="NZ_JAMYJR010000007.1"/>
</dbReference>
<gene>
    <name evidence="2" type="ORF">M1L60_08920</name>
</gene>
<proteinExistence type="predicted"/>
<sequence>MDNDVAKLLDGIADEQRQRDARLLVELMGEVTGEPPALWSGGIIGFGTWHYKYESGREGDAAAIGFAPRKAQTVLYVTGYLDAYEDLLERLGPHTRGKGCLYVKRVDQADQATLRAIVARSHETATASPEE</sequence>
<evidence type="ECO:0000259" key="1">
    <source>
        <dbReference type="Pfam" id="PF08818"/>
    </source>
</evidence>
<dbReference type="Pfam" id="PF08818">
    <property type="entry name" value="DUF1801"/>
    <property type="match status" value="1"/>
</dbReference>
<keyword evidence="3" id="KW-1185">Reference proteome</keyword>
<reference evidence="2 3" key="1">
    <citation type="submission" date="2022-06" db="EMBL/GenBank/DDBJ databases">
        <title>New Species of the Genus Actinoplanes, ActinopZanes ferrugineus.</title>
        <authorList>
            <person name="Ding P."/>
        </authorList>
    </citation>
    <scope>NUCLEOTIDE SEQUENCE [LARGE SCALE GENOMIC DNA]</scope>
    <source>
        <strain evidence="2 3">TRM88003</strain>
    </source>
</reference>
<accession>A0ABT1DIR5</accession>
<dbReference type="InterPro" id="IPR014922">
    <property type="entry name" value="YdhG-like"/>
</dbReference>
<dbReference type="EMBL" id="JAMYJR010000007">
    <property type="protein sequence ID" value="MCO8270721.1"/>
    <property type="molecule type" value="Genomic_DNA"/>
</dbReference>
<evidence type="ECO:0000313" key="2">
    <source>
        <dbReference type="EMBL" id="MCO8270721.1"/>
    </source>
</evidence>
<protein>
    <submittedName>
        <fullName evidence="2">DUF1801 domain-containing protein</fullName>
    </submittedName>
</protein>
<organism evidence="2 3">
    <name type="scientific">Paractinoplanes aksuensis</name>
    <dbReference type="NCBI Taxonomy" id="2939490"/>
    <lineage>
        <taxon>Bacteria</taxon>
        <taxon>Bacillati</taxon>
        <taxon>Actinomycetota</taxon>
        <taxon>Actinomycetes</taxon>
        <taxon>Micromonosporales</taxon>
        <taxon>Micromonosporaceae</taxon>
        <taxon>Paractinoplanes</taxon>
    </lineage>
</organism>
<dbReference type="Proteomes" id="UP001523369">
    <property type="component" value="Unassembled WGS sequence"/>
</dbReference>
<comment type="caution">
    <text evidence="2">The sequence shown here is derived from an EMBL/GenBank/DDBJ whole genome shotgun (WGS) entry which is preliminary data.</text>
</comment>
<name>A0ABT1DIR5_9ACTN</name>
<feature type="domain" description="YdhG-like" evidence="1">
    <location>
        <begin position="17"/>
        <end position="120"/>
    </location>
</feature>